<reference evidence="3" key="1">
    <citation type="submission" date="2020-10" db="EMBL/GenBank/DDBJ databases">
        <authorList>
            <person name="Han B."/>
            <person name="Lu T."/>
            <person name="Zhao Q."/>
            <person name="Huang X."/>
            <person name="Zhao Y."/>
        </authorList>
    </citation>
    <scope>NUCLEOTIDE SEQUENCE</scope>
</reference>
<dbReference type="GO" id="GO:0016790">
    <property type="term" value="F:thiolester hydrolase activity"/>
    <property type="evidence" value="ECO:0007669"/>
    <property type="project" value="TreeGrafter"/>
</dbReference>
<gene>
    <name evidence="3" type="ORF">NCGR_LOCUS67399</name>
</gene>
<keyword evidence="4" id="KW-1185">Reference proteome</keyword>
<feature type="signal peptide" evidence="2">
    <location>
        <begin position="1"/>
        <end position="21"/>
    </location>
</feature>
<dbReference type="PANTHER" id="PTHR11247:SF66">
    <property type="entry name" value="OS03G0101100 PROTEIN"/>
    <property type="match status" value="1"/>
</dbReference>
<accession>A0A811SKA0</accession>
<dbReference type="SUPFAM" id="SSF53474">
    <property type="entry name" value="alpha/beta-Hydrolases"/>
    <property type="match status" value="1"/>
</dbReference>
<comment type="caution">
    <text evidence="3">The sequence shown here is derived from an EMBL/GenBank/DDBJ whole genome shotgun (WGS) entry which is preliminary data.</text>
</comment>
<organism evidence="3 4">
    <name type="scientific">Miscanthus lutarioriparius</name>
    <dbReference type="NCBI Taxonomy" id="422564"/>
    <lineage>
        <taxon>Eukaryota</taxon>
        <taxon>Viridiplantae</taxon>
        <taxon>Streptophyta</taxon>
        <taxon>Embryophyta</taxon>
        <taxon>Tracheophyta</taxon>
        <taxon>Spermatophyta</taxon>
        <taxon>Magnoliopsida</taxon>
        <taxon>Liliopsida</taxon>
        <taxon>Poales</taxon>
        <taxon>Poaceae</taxon>
        <taxon>PACMAD clade</taxon>
        <taxon>Panicoideae</taxon>
        <taxon>Andropogonodae</taxon>
        <taxon>Andropogoneae</taxon>
        <taxon>Saccharinae</taxon>
        <taxon>Miscanthus</taxon>
    </lineage>
</organism>
<keyword evidence="1" id="KW-0378">Hydrolase</keyword>
<evidence type="ECO:0000256" key="1">
    <source>
        <dbReference type="ARBA" id="ARBA00022801"/>
    </source>
</evidence>
<dbReference type="AlphaFoldDB" id="A0A811SKA0"/>
<proteinExistence type="predicted"/>
<dbReference type="Gene3D" id="3.40.50.1820">
    <property type="entry name" value="alpha/beta hydrolase"/>
    <property type="match status" value="1"/>
</dbReference>
<evidence type="ECO:0008006" key="5">
    <source>
        <dbReference type="Google" id="ProtNLM"/>
    </source>
</evidence>
<evidence type="ECO:0000256" key="2">
    <source>
        <dbReference type="SAM" id="SignalP"/>
    </source>
</evidence>
<dbReference type="PANTHER" id="PTHR11247">
    <property type="entry name" value="PALMITOYL-PROTEIN THIOESTERASE/DOLICHYLDIPHOSPHATASE 1"/>
    <property type="match status" value="1"/>
</dbReference>
<feature type="chain" id="PRO_5032513653" description="Palmitoyl-protein thioesterase 1" evidence="2">
    <location>
        <begin position="22"/>
        <end position="333"/>
    </location>
</feature>
<dbReference type="Pfam" id="PF02089">
    <property type="entry name" value="Palm_thioest"/>
    <property type="match status" value="1"/>
</dbReference>
<dbReference type="InterPro" id="IPR029058">
    <property type="entry name" value="AB_hydrolase_fold"/>
</dbReference>
<dbReference type="Proteomes" id="UP000604825">
    <property type="component" value="Unassembled WGS sequence"/>
</dbReference>
<evidence type="ECO:0000313" key="3">
    <source>
        <dbReference type="EMBL" id="CAD6343301.1"/>
    </source>
</evidence>
<sequence length="333" mass="36334">MRRTAAAALVFIPLLAAAVQTSSLPFIVLHGIGDQCANHGVAKFTKLLADWSGSDGHCLEIGRGTLDSWVMPLQQQADIICNKVKEMKQLRDGYNIVGLSQGNLIGRAVVEYCDDGPPVKNFISLGGPHAGTASVPLCGSGILCILVDALIKLEIYSDYVQEHLAPSGYLKIPTDMADYLKSCRFLPKLNNEIPDKRNDTYKERFSSLENLVLIMFQDDAVLIPRETAWFGYYPDGAFDPVLPPQKTKLYEEDWIGLKTLDEAGRVKFVSVAGGHLSISKGDMKKYIVPYLTSKASVKTLLRWSLSDLLGATWHAALGLMEGDGAVLDSPSSS</sequence>
<name>A0A811SKA0_9POAL</name>
<keyword evidence="2" id="KW-0732">Signal</keyword>
<protein>
    <recommendedName>
        <fullName evidence="5">Palmitoyl-protein thioesterase 1</fullName>
    </recommendedName>
</protein>
<dbReference type="EMBL" id="CAJGYO010000736">
    <property type="protein sequence ID" value="CAD6343301.1"/>
    <property type="molecule type" value="Genomic_DNA"/>
</dbReference>
<dbReference type="OrthoDB" id="10263094at2759"/>
<evidence type="ECO:0000313" key="4">
    <source>
        <dbReference type="Proteomes" id="UP000604825"/>
    </source>
</evidence>